<evidence type="ECO:0000313" key="1">
    <source>
        <dbReference type="EMBL" id="MBR7833306.1"/>
    </source>
</evidence>
<accession>A0A941ISK7</accession>
<dbReference type="Gene3D" id="3.50.30.50">
    <property type="entry name" value="Putative cyclase"/>
    <property type="match status" value="1"/>
</dbReference>
<gene>
    <name evidence="1" type="ORF">KDL01_08515</name>
</gene>
<evidence type="ECO:0000313" key="2">
    <source>
        <dbReference type="Proteomes" id="UP000675781"/>
    </source>
</evidence>
<dbReference type="InterPro" id="IPR007325">
    <property type="entry name" value="KFase/CYL"/>
</dbReference>
<protein>
    <submittedName>
        <fullName evidence="1">Cyclase family protein</fullName>
    </submittedName>
</protein>
<dbReference type="EMBL" id="JAGSOG010000027">
    <property type="protein sequence ID" value="MBR7833306.1"/>
    <property type="molecule type" value="Genomic_DNA"/>
</dbReference>
<dbReference type="GO" id="GO:0019441">
    <property type="term" value="P:L-tryptophan catabolic process to kynurenine"/>
    <property type="evidence" value="ECO:0007669"/>
    <property type="project" value="InterPro"/>
</dbReference>
<organism evidence="1 2">
    <name type="scientific">Actinospica durhamensis</name>
    <dbReference type="NCBI Taxonomy" id="1508375"/>
    <lineage>
        <taxon>Bacteria</taxon>
        <taxon>Bacillati</taxon>
        <taxon>Actinomycetota</taxon>
        <taxon>Actinomycetes</taxon>
        <taxon>Catenulisporales</taxon>
        <taxon>Actinospicaceae</taxon>
        <taxon>Actinospica</taxon>
    </lineage>
</organism>
<dbReference type="GO" id="GO:0004061">
    <property type="term" value="F:arylformamidase activity"/>
    <property type="evidence" value="ECO:0007669"/>
    <property type="project" value="InterPro"/>
</dbReference>
<dbReference type="AlphaFoldDB" id="A0A941ISK7"/>
<keyword evidence="2" id="KW-1185">Reference proteome</keyword>
<dbReference type="RefSeq" id="WP_212527829.1">
    <property type="nucleotide sequence ID" value="NZ_JAGSOG010000027.1"/>
</dbReference>
<dbReference type="Proteomes" id="UP000675781">
    <property type="component" value="Unassembled WGS sequence"/>
</dbReference>
<comment type="caution">
    <text evidence="1">The sequence shown here is derived from an EMBL/GenBank/DDBJ whole genome shotgun (WGS) entry which is preliminary data.</text>
</comment>
<proteinExistence type="predicted"/>
<dbReference type="SUPFAM" id="SSF102198">
    <property type="entry name" value="Putative cyclase"/>
    <property type="match status" value="1"/>
</dbReference>
<name>A0A941ISK7_9ACTN</name>
<dbReference type="PANTHER" id="PTHR34861">
    <property type="match status" value="1"/>
</dbReference>
<dbReference type="InterPro" id="IPR037175">
    <property type="entry name" value="KFase_sf"/>
</dbReference>
<dbReference type="Pfam" id="PF04199">
    <property type="entry name" value="Cyclase"/>
    <property type="match status" value="1"/>
</dbReference>
<dbReference type="PANTHER" id="PTHR34861:SF10">
    <property type="entry name" value="CYCLASE"/>
    <property type="match status" value="1"/>
</dbReference>
<sequence>MTASPAGSAAPRLSADQFEALFRRLREGVTFGAHDRRGALNHLTPAHVAAAAGEIRAGIAVSLANDIRHREAADNPKPARHQMIGPITPGRTPGDLQFAQDQFAMNVHGDAETHIDALCHVIYHGTLYNGVPASEVREDGAHQLSIDTAHDGIVGRGVLLDIAHARGEPWLELGDHVTADDLLAAEKAQDVRAGEGDLVFIRVGHQARRRERGDWTAAKARVGLHPNAVELLADRHIALLGGDGNSDSAPSLVEGVDFPVHVLAINALGLHLIDYLQLEDLHDHCVRLGRWSFFCTVAPLRLPGATGSPVNPIAVL</sequence>
<reference evidence="1" key="1">
    <citation type="submission" date="2021-04" db="EMBL/GenBank/DDBJ databases">
        <title>Genome based classification of Actinospica acidithermotolerans sp. nov., an actinobacterium isolated from an Indonesian hot spring.</title>
        <authorList>
            <person name="Kusuma A.B."/>
            <person name="Putra K.E."/>
            <person name="Nafisah S."/>
            <person name="Loh J."/>
            <person name="Nouioui I."/>
            <person name="Goodfellow M."/>
        </authorList>
    </citation>
    <scope>NUCLEOTIDE SEQUENCE</scope>
    <source>
        <strain evidence="1">CSCA 57</strain>
    </source>
</reference>